<reference evidence="2 3" key="1">
    <citation type="journal article" date="2018" name="Sci. Rep.">
        <title>Characterisation of pathogen-specific regions and novel effector candidates in Fusarium oxysporum f. sp. cepae.</title>
        <authorList>
            <person name="Armitage A.D."/>
            <person name="Taylor A."/>
            <person name="Sobczyk M.K."/>
            <person name="Baxter L."/>
            <person name="Greenfield B.P."/>
            <person name="Bates H.J."/>
            <person name="Wilson F."/>
            <person name="Jackson A.C."/>
            <person name="Ott S."/>
            <person name="Harrison R.J."/>
            <person name="Clarkson J.P."/>
        </authorList>
    </citation>
    <scope>NUCLEOTIDE SEQUENCE [LARGE SCALE GENOMIC DNA]</scope>
    <source>
        <strain evidence="2 3">Fo_A13</strain>
    </source>
</reference>
<dbReference type="VEuPathDB" id="FungiDB:FOIG_16323"/>
<comment type="caution">
    <text evidence="2">The sequence shown here is derived from an EMBL/GenBank/DDBJ whole genome shotgun (WGS) entry which is preliminary data.</text>
</comment>
<proteinExistence type="predicted"/>
<evidence type="ECO:0000256" key="1">
    <source>
        <dbReference type="SAM" id="MobiDB-lite"/>
    </source>
</evidence>
<evidence type="ECO:0000313" key="2">
    <source>
        <dbReference type="EMBL" id="RKK66166.1"/>
    </source>
</evidence>
<protein>
    <submittedName>
        <fullName evidence="2">Uncharacterized protein</fullName>
    </submittedName>
</protein>
<name>A0A420MDJ5_FUSOX</name>
<gene>
    <name evidence="2" type="ORF">BFJ69_g15652</name>
</gene>
<evidence type="ECO:0000313" key="3">
    <source>
        <dbReference type="Proteomes" id="UP000285084"/>
    </source>
</evidence>
<dbReference type="VEuPathDB" id="FungiDB:FOC4_g10000378"/>
<feature type="compositionally biased region" description="Basic and acidic residues" evidence="1">
    <location>
        <begin position="214"/>
        <end position="231"/>
    </location>
</feature>
<feature type="region of interest" description="Disordered" evidence="1">
    <location>
        <begin position="1"/>
        <end position="34"/>
    </location>
</feature>
<dbReference type="AlphaFoldDB" id="A0A420MDJ5"/>
<sequence>MVNQVAPPDPRCPRSQPAFLRDSLPKPRLNGRLRERSQSPGLASLCYHRPSTSHQRDLLFLAACLPQSQMILASAVATGERRRSHEHLASPPLPPPAPLQHIRRHQQAGAVASDMVETVMNDDLPSGNNQASEASPPALAPHKGQSRDRSTRDISSILARIHKANKRFRSASGSRKERVRPPPFEALYESIPMPRQTKSPPPVSFSPDALRSSTDSRNKDLSTGLDRNEMV</sequence>
<feature type="compositionally biased region" description="Basic and acidic residues" evidence="1">
    <location>
        <begin position="79"/>
        <end position="88"/>
    </location>
</feature>
<organism evidence="2 3">
    <name type="scientific">Fusarium oxysporum</name>
    <name type="common">Fusarium vascular wilt</name>
    <dbReference type="NCBI Taxonomy" id="5507"/>
    <lineage>
        <taxon>Eukaryota</taxon>
        <taxon>Fungi</taxon>
        <taxon>Dikarya</taxon>
        <taxon>Ascomycota</taxon>
        <taxon>Pezizomycotina</taxon>
        <taxon>Sordariomycetes</taxon>
        <taxon>Hypocreomycetidae</taxon>
        <taxon>Hypocreales</taxon>
        <taxon>Nectriaceae</taxon>
        <taxon>Fusarium</taxon>
        <taxon>Fusarium oxysporum species complex</taxon>
    </lineage>
</organism>
<feature type="region of interest" description="Disordered" evidence="1">
    <location>
        <begin position="165"/>
        <end position="231"/>
    </location>
</feature>
<dbReference type="Proteomes" id="UP000285084">
    <property type="component" value="Unassembled WGS sequence"/>
</dbReference>
<dbReference type="VEuPathDB" id="FungiDB:HZS61_011165"/>
<accession>A0A420MDJ5</accession>
<feature type="region of interest" description="Disordered" evidence="1">
    <location>
        <begin position="76"/>
        <end position="151"/>
    </location>
</feature>
<dbReference type="EMBL" id="MRCX01000319">
    <property type="protein sequence ID" value="RKK66166.1"/>
    <property type="molecule type" value="Genomic_DNA"/>
</dbReference>